<evidence type="ECO:0000313" key="4">
    <source>
        <dbReference type="Proteomes" id="UP000586976"/>
    </source>
</evidence>
<evidence type="ECO:0000259" key="2">
    <source>
        <dbReference type="Pfam" id="PF13581"/>
    </source>
</evidence>
<dbReference type="Pfam" id="PF13581">
    <property type="entry name" value="HATPase_c_2"/>
    <property type="match status" value="1"/>
</dbReference>
<sequence length="148" mass="15789">MTSSADTVETQLPTTVRVFRQRFSSTRRGARLARLLTVEQLSSWGIKYGSDLSASAALIVADLAANAVTHGRVPGRDFEVRLTLALDSGVLRIGVSDARGERLPRAAAPVDGEASGHGLVLVATLASQWGVEPRRSLGKTVWADVRLP</sequence>
<accession>A0A7W2D6L8</accession>
<dbReference type="SUPFAM" id="SSF55874">
    <property type="entry name" value="ATPase domain of HSP90 chaperone/DNA topoisomerase II/histidine kinase"/>
    <property type="match status" value="1"/>
</dbReference>
<dbReference type="PANTHER" id="PTHR35526:SF3">
    <property type="entry name" value="ANTI-SIGMA-F FACTOR RSBW"/>
    <property type="match status" value="1"/>
</dbReference>
<keyword evidence="3" id="KW-0547">Nucleotide-binding</keyword>
<dbReference type="GO" id="GO:0005524">
    <property type="term" value="F:ATP binding"/>
    <property type="evidence" value="ECO:0007669"/>
    <property type="project" value="UniProtKB-KW"/>
</dbReference>
<dbReference type="InterPro" id="IPR050267">
    <property type="entry name" value="Anti-sigma-factor_SerPK"/>
</dbReference>
<keyword evidence="1" id="KW-0808">Transferase</keyword>
<dbReference type="EMBL" id="JACEQY010000044">
    <property type="protein sequence ID" value="MBA4865616.1"/>
    <property type="molecule type" value="Genomic_DNA"/>
</dbReference>
<keyword evidence="1" id="KW-0418">Kinase</keyword>
<comment type="caution">
    <text evidence="3">The sequence shown here is derived from an EMBL/GenBank/DDBJ whole genome shotgun (WGS) entry which is preliminary data.</text>
</comment>
<dbReference type="InterPro" id="IPR036890">
    <property type="entry name" value="HATPase_C_sf"/>
</dbReference>
<dbReference type="AlphaFoldDB" id="A0A7W2D6L8"/>
<dbReference type="CDD" id="cd16936">
    <property type="entry name" value="HATPase_RsbW-like"/>
    <property type="match status" value="1"/>
</dbReference>
<gene>
    <name evidence="3" type="ORF">H1V43_30610</name>
</gene>
<keyword evidence="1" id="KW-0723">Serine/threonine-protein kinase</keyword>
<dbReference type="GO" id="GO:0004674">
    <property type="term" value="F:protein serine/threonine kinase activity"/>
    <property type="evidence" value="ECO:0007669"/>
    <property type="project" value="UniProtKB-KW"/>
</dbReference>
<dbReference type="InterPro" id="IPR003594">
    <property type="entry name" value="HATPase_dom"/>
</dbReference>
<proteinExistence type="predicted"/>
<dbReference type="RefSeq" id="WP_181867098.1">
    <property type="nucleotide sequence ID" value="NZ_JACEQY010000044.1"/>
</dbReference>
<keyword evidence="4" id="KW-1185">Reference proteome</keyword>
<evidence type="ECO:0000313" key="3">
    <source>
        <dbReference type="EMBL" id="MBA4865616.1"/>
    </source>
</evidence>
<reference evidence="3 4" key="1">
    <citation type="submission" date="2020-07" db="EMBL/GenBank/DDBJ databases">
        <title>Streptomyces isolated from Indian soil.</title>
        <authorList>
            <person name="Mandal S."/>
            <person name="Maiti P.K."/>
        </authorList>
    </citation>
    <scope>NUCLEOTIDE SEQUENCE [LARGE SCALE GENOMIC DNA]</scope>
    <source>
        <strain evidence="3 4">PSKA54</strain>
    </source>
</reference>
<dbReference type="Gene3D" id="3.30.565.10">
    <property type="entry name" value="Histidine kinase-like ATPase, C-terminal domain"/>
    <property type="match status" value="1"/>
</dbReference>
<organism evidence="3 4">
    <name type="scientific">Streptomyces himalayensis subsp. aureolus</name>
    <dbReference type="NCBI Taxonomy" id="2758039"/>
    <lineage>
        <taxon>Bacteria</taxon>
        <taxon>Bacillati</taxon>
        <taxon>Actinomycetota</taxon>
        <taxon>Actinomycetes</taxon>
        <taxon>Kitasatosporales</taxon>
        <taxon>Streptomycetaceae</taxon>
        <taxon>Streptomyces</taxon>
        <taxon>Streptomyces himalayensis</taxon>
    </lineage>
</organism>
<dbReference type="PANTHER" id="PTHR35526">
    <property type="entry name" value="ANTI-SIGMA-F FACTOR RSBW-RELATED"/>
    <property type="match status" value="1"/>
</dbReference>
<feature type="domain" description="Histidine kinase/HSP90-like ATPase" evidence="2">
    <location>
        <begin position="35"/>
        <end position="142"/>
    </location>
</feature>
<evidence type="ECO:0000256" key="1">
    <source>
        <dbReference type="ARBA" id="ARBA00022527"/>
    </source>
</evidence>
<protein>
    <submittedName>
        <fullName evidence="3">ATP-binding protein</fullName>
    </submittedName>
</protein>
<name>A0A7W2D6L8_9ACTN</name>
<dbReference type="Proteomes" id="UP000586976">
    <property type="component" value="Unassembled WGS sequence"/>
</dbReference>
<keyword evidence="3" id="KW-0067">ATP-binding</keyword>